<dbReference type="SUPFAM" id="SSF64376">
    <property type="entry name" value="YlxR-like"/>
    <property type="match status" value="1"/>
</dbReference>
<reference evidence="4" key="2">
    <citation type="submission" date="2011-01" db="EMBL/GenBank/DDBJ databases">
        <title>The complete genome of Deinococcus maricopensis DSM 21211.</title>
        <authorList>
            <consortium name="US DOE Joint Genome Institute (JGI-PGF)"/>
            <person name="Lucas S."/>
            <person name="Copeland A."/>
            <person name="Lapidus A."/>
            <person name="Goodwin L."/>
            <person name="Pitluck S."/>
            <person name="Kyrpides N."/>
            <person name="Mavromatis K."/>
            <person name="Pagani I."/>
            <person name="Ivanova N."/>
            <person name="Ovchinnikova G."/>
            <person name="Zeytun A."/>
            <person name="Detter J.C."/>
            <person name="Han C."/>
            <person name="Land M."/>
            <person name="Hauser L."/>
            <person name="Markowitz V."/>
            <person name="Cheng J.-F."/>
            <person name="Hugenholtz P."/>
            <person name="Woyke T."/>
            <person name="Wu D."/>
            <person name="Pukall R."/>
            <person name="Gehrich-Schroeter G."/>
            <person name="Brambilla E."/>
            <person name="Klenk H.-P."/>
            <person name="Eisen J.A."/>
        </authorList>
    </citation>
    <scope>NUCLEOTIDE SEQUENCE [LARGE SCALE GENOMIC DNA]</scope>
    <source>
        <strain evidence="4">DSM 21211 / LMG 22137 / NRRL B-23946 / LB-34</strain>
    </source>
</reference>
<name>E8U9G0_DEIML</name>
<protein>
    <recommendedName>
        <fullName evidence="2">YlxR domain-containing protein</fullName>
    </recommendedName>
</protein>
<dbReference type="Pfam" id="PF04296">
    <property type="entry name" value="YlxR"/>
    <property type="match status" value="1"/>
</dbReference>
<dbReference type="EMBL" id="CP002454">
    <property type="protein sequence ID" value="ADV67699.1"/>
    <property type="molecule type" value="Genomic_DNA"/>
</dbReference>
<feature type="compositionally biased region" description="Polar residues" evidence="1">
    <location>
        <begin position="85"/>
        <end position="94"/>
    </location>
</feature>
<dbReference type="PANTHER" id="PTHR34215">
    <property type="entry name" value="BLL0784 PROTEIN"/>
    <property type="match status" value="1"/>
</dbReference>
<feature type="domain" description="YlxR" evidence="2">
    <location>
        <begin position="7"/>
        <end position="65"/>
    </location>
</feature>
<reference evidence="3 4" key="1">
    <citation type="journal article" date="2011" name="Stand. Genomic Sci.">
        <title>Complete genome sequence of Deinococcus maricopensis type strain (LB-34).</title>
        <authorList>
            <person name="Pukall R."/>
            <person name="Zeytun A."/>
            <person name="Lucas S."/>
            <person name="Lapidus A."/>
            <person name="Hammon N."/>
            <person name="Deshpande S."/>
            <person name="Nolan M."/>
            <person name="Cheng J.F."/>
            <person name="Pitluck S."/>
            <person name="Liolios K."/>
            <person name="Pagani I."/>
            <person name="Mikhailova N."/>
            <person name="Ivanova N."/>
            <person name="Mavromatis K."/>
            <person name="Pati A."/>
            <person name="Tapia R."/>
            <person name="Han C."/>
            <person name="Goodwin L."/>
            <person name="Chen A."/>
            <person name="Palaniappan K."/>
            <person name="Land M."/>
            <person name="Hauser L."/>
            <person name="Chang Y.J."/>
            <person name="Jeffries C.D."/>
            <person name="Brambilla E.M."/>
            <person name="Rohde M."/>
            <person name="Goker M."/>
            <person name="Detter J.C."/>
            <person name="Woyke T."/>
            <person name="Bristow J."/>
            <person name="Eisen J.A."/>
            <person name="Markowitz V."/>
            <person name="Hugenholtz P."/>
            <person name="Kyrpides N.C."/>
            <person name="Klenk H.P."/>
        </authorList>
    </citation>
    <scope>NUCLEOTIDE SEQUENCE [LARGE SCALE GENOMIC DNA]</scope>
    <source>
        <strain evidence="4">DSM 21211 / LMG 22137 / NRRL B-23946 / LB-34</strain>
    </source>
</reference>
<gene>
    <name evidence="3" type="ordered locus">Deima_2056</name>
</gene>
<dbReference type="AlphaFoldDB" id="E8U9G0"/>
<dbReference type="eggNOG" id="COG2740">
    <property type="taxonomic scope" value="Bacteria"/>
</dbReference>
<evidence type="ECO:0000259" key="2">
    <source>
        <dbReference type="Pfam" id="PF04296"/>
    </source>
</evidence>
<dbReference type="OrthoDB" id="9813251at2"/>
<dbReference type="PANTHER" id="PTHR34215:SF1">
    <property type="entry name" value="YLXR DOMAIN-CONTAINING PROTEIN"/>
    <property type="match status" value="1"/>
</dbReference>
<evidence type="ECO:0000313" key="4">
    <source>
        <dbReference type="Proteomes" id="UP000008635"/>
    </source>
</evidence>
<keyword evidence="4" id="KW-1185">Reference proteome</keyword>
<dbReference type="InterPro" id="IPR037465">
    <property type="entry name" value="YlxR"/>
</dbReference>
<dbReference type="KEGG" id="dmr:Deima_2056"/>
<dbReference type="Gene3D" id="3.30.1230.10">
    <property type="entry name" value="YlxR-like"/>
    <property type="match status" value="1"/>
</dbReference>
<proteinExistence type="predicted"/>
<accession>E8U9G0</accession>
<dbReference type="HOGENOM" id="CLU_147970_3_0_0"/>
<evidence type="ECO:0000256" key="1">
    <source>
        <dbReference type="SAM" id="MobiDB-lite"/>
    </source>
</evidence>
<dbReference type="InterPro" id="IPR007393">
    <property type="entry name" value="YlxR_dom"/>
</dbReference>
<organism evidence="3 4">
    <name type="scientific">Deinococcus maricopensis (strain DSM 21211 / LMG 22137 / NRRL B-23946 / LB-34)</name>
    <dbReference type="NCBI Taxonomy" id="709986"/>
    <lineage>
        <taxon>Bacteria</taxon>
        <taxon>Thermotogati</taxon>
        <taxon>Deinococcota</taxon>
        <taxon>Deinococci</taxon>
        <taxon>Deinococcales</taxon>
        <taxon>Deinococcaceae</taxon>
        <taxon>Deinococcus</taxon>
    </lineage>
</organism>
<dbReference type="Proteomes" id="UP000008635">
    <property type="component" value="Chromosome"/>
</dbReference>
<dbReference type="RefSeq" id="WP_013557204.1">
    <property type="nucleotide sequence ID" value="NC_014958.1"/>
</dbReference>
<evidence type="ECO:0000313" key="3">
    <source>
        <dbReference type="EMBL" id="ADV67699.1"/>
    </source>
</evidence>
<dbReference type="InterPro" id="IPR035931">
    <property type="entry name" value="YlxR-like_sf"/>
</dbReference>
<feature type="region of interest" description="Disordered" evidence="1">
    <location>
        <begin position="78"/>
        <end position="102"/>
    </location>
</feature>
<dbReference type="STRING" id="709986.Deima_2056"/>
<sequence>MPHTPERTCVACRRKRPQADLTRLTRVLDGWTLQRGARAGRGAYVCADSPACWAERRLRRAFGAHAPAVSAQLSVATLPEEPGLPQSQQRNTAAPSGRPGGS</sequence>